<reference evidence="4" key="1">
    <citation type="submission" date="2022-10" db="EMBL/GenBank/DDBJ databases">
        <title>Tapping the CABI collections for fungal endophytes: first genome assemblies for Collariella, Neodidymelliopsis, Ascochyta clinopodiicola, Didymella pomorum, Didymosphaeria variabile, Neocosmospora piperis and Neocucurbitaria cava.</title>
        <authorList>
            <person name="Hill R."/>
        </authorList>
    </citation>
    <scope>NUCLEOTIDE SEQUENCE</scope>
    <source>
        <strain evidence="4">IMI 355082</strain>
    </source>
</reference>
<dbReference type="Proteomes" id="UP001140453">
    <property type="component" value="Unassembled WGS sequence"/>
</dbReference>
<dbReference type="InterPro" id="IPR056599">
    <property type="entry name" value="AAA_lid_fung"/>
</dbReference>
<evidence type="ECO:0000313" key="5">
    <source>
        <dbReference type="Proteomes" id="UP001140453"/>
    </source>
</evidence>
<evidence type="ECO:0000256" key="1">
    <source>
        <dbReference type="SAM" id="Coils"/>
    </source>
</evidence>
<evidence type="ECO:0000259" key="3">
    <source>
        <dbReference type="SMART" id="SM00382"/>
    </source>
</evidence>
<dbReference type="EMBL" id="JAPEVB010000004">
    <property type="protein sequence ID" value="KAJ4388571.1"/>
    <property type="molecule type" value="Genomic_DNA"/>
</dbReference>
<feature type="region of interest" description="Disordered" evidence="2">
    <location>
        <begin position="260"/>
        <end position="293"/>
    </location>
</feature>
<dbReference type="PANTHER" id="PTHR46411">
    <property type="entry name" value="FAMILY ATPASE, PUTATIVE-RELATED"/>
    <property type="match status" value="1"/>
</dbReference>
<comment type="caution">
    <text evidence="4">The sequence shown here is derived from an EMBL/GenBank/DDBJ whole genome shotgun (WGS) entry which is preliminary data.</text>
</comment>
<dbReference type="Pfam" id="PF00004">
    <property type="entry name" value="AAA"/>
    <property type="match status" value="1"/>
</dbReference>
<gene>
    <name evidence="4" type="ORF">N0V93_006029</name>
</gene>
<feature type="compositionally biased region" description="Basic and acidic residues" evidence="2">
    <location>
        <begin position="265"/>
        <end position="293"/>
    </location>
</feature>
<dbReference type="InterPro" id="IPR003593">
    <property type="entry name" value="AAA+_ATPase"/>
</dbReference>
<dbReference type="GO" id="GO:0016887">
    <property type="term" value="F:ATP hydrolysis activity"/>
    <property type="evidence" value="ECO:0007669"/>
    <property type="project" value="InterPro"/>
</dbReference>
<feature type="compositionally biased region" description="Low complexity" evidence="2">
    <location>
        <begin position="12"/>
        <end position="25"/>
    </location>
</feature>
<evidence type="ECO:0000256" key="2">
    <source>
        <dbReference type="SAM" id="MobiDB-lite"/>
    </source>
</evidence>
<dbReference type="Pfam" id="PF22942">
    <property type="entry name" value="DUF7025"/>
    <property type="match status" value="1"/>
</dbReference>
<dbReference type="Gene3D" id="3.40.50.300">
    <property type="entry name" value="P-loop containing nucleotide triphosphate hydrolases"/>
    <property type="match status" value="1"/>
</dbReference>
<feature type="domain" description="AAA+ ATPase" evidence="3">
    <location>
        <begin position="893"/>
        <end position="1020"/>
    </location>
</feature>
<evidence type="ECO:0000313" key="4">
    <source>
        <dbReference type="EMBL" id="KAJ4388571.1"/>
    </source>
</evidence>
<feature type="region of interest" description="Disordered" evidence="2">
    <location>
        <begin position="438"/>
        <end position="468"/>
    </location>
</feature>
<dbReference type="SUPFAM" id="SSF52540">
    <property type="entry name" value="P-loop containing nucleoside triphosphate hydrolases"/>
    <property type="match status" value="1"/>
</dbReference>
<dbReference type="PANTHER" id="PTHR46411:SF2">
    <property type="entry name" value="AAA+ ATPASE DOMAIN-CONTAINING PROTEIN"/>
    <property type="match status" value="1"/>
</dbReference>
<dbReference type="SMART" id="SM00382">
    <property type="entry name" value="AAA"/>
    <property type="match status" value="1"/>
</dbReference>
<feature type="compositionally biased region" description="Basic and acidic residues" evidence="2">
    <location>
        <begin position="1157"/>
        <end position="1167"/>
    </location>
</feature>
<dbReference type="CDD" id="cd19481">
    <property type="entry name" value="RecA-like_protease"/>
    <property type="match status" value="1"/>
</dbReference>
<dbReference type="InterPro" id="IPR054289">
    <property type="entry name" value="DUF7025"/>
</dbReference>
<feature type="compositionally biased region" description="Basic residues" evidence="2">
    <location>
        <begin position="1168"/>
        <end position="1181"/>
    </location>
</feature>
<dbReference type="InterPro" id="IPR027417">
    <property type="entry name" value="P-loop_NTPase"/>
</dbReference>
<feature type="region of interest" description="Disordered" evidence="2">
    <location>
        <begin position="1"/>
        <end position="71"/>
    </location>
</feature>
<dbReference type="Pfam" id="PF23232">
    <property type="entry name" value="AAA_lid_13"/>
    <property type="match status" value="1"/>
</dbReference>
<feature type="compositionally biased region" description="Basic and acidic residues" evidence="2">
    <location>
        <begin position="1317"/>
        <end position="1326"/>
    </location>
</feature>
<sequence>MEDPAISLGINAGATGTSSPQGSTTQREDERSAVEADSKPTERSRSDHLPAQPNHPQPFDGQASFQDGIASSTAWTSELRALQQRLQELEQQTVTGLANHADLASLHGKGAPSKKPRNLRFGKAFVQHMEKSAEETSQDRQGLGSAHSKVPDSFPRYMDFIDVDGIGDMPPEHEMGPREADFWSYVNPSPDRGMRPLPSLRPKHSRKLGPPSQWDAADADEWSSDDSISSRDFDYFRARLRGDFEWELDRLNLQRSRYMKHKEKKAGQHDKTGAQPEQDEHGSFSAETQHENKISSDAEIAKLSFVAWRDFKASVRRPSGPRFILDILVGEPDISKGSFWGYYSAGKKSSLKNVTTSTKPPTQLSHYDGTGALPERVRINSKELLKTLALIHGSELGHTLARGAPSNASSIVILRPFRILTYYDKEVRSWHDKLVQDLQKKKSGHDSSPHAPKPPEQDTEADIPVDDETVDGRPLEEAQSQVDDPDGLSTSEVTLSHLERLIEFQDDFIVKKQTYLRSASCSTLLFSDIWHFFKPGDIVISNHASQAYQIIKVNASNHKGNDRWAGFFSEELEGSKKSKHEEVSIQCVYIHFDGKQLGPVTETFTIKKFDGAREVASLPIYPLRFHVLRDSSWRSLQSKSESSESEDDISRQVEDLRRHLIARGRKFVQVAAVKHMFYAGVTIDTHDEVESQVMIDFDEAFVVNDTWRPRVTRLVGAVTSDRSSVISDDDQECQAGCCIGEGVHIDSYVDEKLHQDYLNSAIADLQDDPSRNFPSLAIFPRSLADIQRMGDDLTDNELLIMSYCVFGFVLRDRSWAKLDLEFLADVASTSGEMGDSTVDDDDSDDEDKSAFGQLVLPPGHKSMVLSLISQHFRNKSTQKYGEEQVDIVRGKGKGLIILLHGAPGVGKTTTAEGVAERFKKPLFQITCGDLGSDARQVESALQTNFSLANRWGCILLLDEADVFLAERRREDFTRNGLVAVFLRTLEYYAGILFLTTNRIGDFDEAFASRIHMSLYYPALSDASTFKVFKLNLELIKTRYKNKGRKLKIDEAEILHAVGEYYREHQKARWNGRQIRNACQTALALAEFDAQPKGQKYNLTPVTSDTKVHLTVDHLKTVTEAYLGFIEYLKDVHGTDAATHAKEQGLRALLTEAVKIERASHSGQDTRARHNPLHSWKMKSSRRNQSGPHTEQADYSHLSQHQEHPYTPDLPTRSTYSAGEVASHPRAAESWPEQPPQGYSPQSPSPQYVQPEYRHMHQSQGDYRSSPAPQVALYPPPPQQQAGQVYRADVAHHPEGVAQGAHKQAGQAGKWTGPHPSAEYRPDSGRP</sequence>
<proteinExistence type="predicted"/>
<feature type="region of interest" description="Disordered" evidence="2">
    <location>
        <begin position="1157"/>
        <end position="1326"/>
    </location>
</feature>
<feature type="coiled-coil region" evidence="1">
    <location>
        <begin position="72"/>
        <end position="99"/>
    </location>
</feature>
<feature type="region of interest" description="Disordered" evidence="2">
    <location>
        <begin position="129"/>
        <end position="151"/>
    </location>
</feature>
<dbReference type="InterPro" id="IPR003959">
    <property type="entry name" value="ATPase_AAA_core"/>
</dbReference>
<feature type="compositionally biased region" description="Acidic residues" evidence="2">
    <location>
        <begin position="457"/>
        <end position="468"/>
    </location>
</feature>
<keyword evidence="1" id="KW-0175">Coiled coil</keyword>
<organism evidence="4 5">
    <name type="scientific">Gnomoniopsis smithogilvyi</name>
    <dbReference type="NCBI Taxonomy" id="1191159"/>
    <lineage>
        <taxon>Eukaryota</taxon>
        <taxon>Fungi</taxon>
        <taxon>Dikarya</taxon>
        <taxon>Ascomycota</taxon>
        <taxon>Pezizomycotina</taxon>
        <taxon>Sordariomycetes</taxon>
        <taxon>Sordariomycetidae</taxon>
        <taxon>Diaporthales</taxon>
        <taxon>Gnomoniaceae</taxon>
        <taxon>Gnomoniopsis</taxon>
    </lineage>
</organism>
<name>A0A9W8YQ01_9PEZI</name>
<protein>
    <recommendedName>
        <fullName evidence="3">AAA+ ATPase domain-containing protein</fullName>
    </recommendedName>
</protein>
<dbReference type="OrthoDB" id="10042665at2759"/>
<feature type="compositionally biased region" description="Low complexity" evidence="2">
    <location>
        <begin position="1295"/>
        <end position="1308"/>
    </location>
</feature>
<feature type="compositionally biased region" description="Basic and acidic residues" evidence="2">
    <location>
        <begin position="129"/>
        <end position="138"/>
    </location>
</feature>
<keyword evidence="5" id="KW-1185">Reference proteome</keyword>
<feature type="compositionally biased region" description="Low complexity" evidence="2">
    <location>
        <begin position="1235"/>
        <end position="1250"/>
    </location>
</feature>
<feature type="compositionally biased region" description="Basic and acidic residues" evidence="2">
    <location>
        <begin position="438"/>
        <end position="456"/>
    </location>
</feature>
<dbReference type="GO" id="GO:0005524">
    <property type="term" value="F:ATP binding"/>
    <property type="evidence" value="ECO:0007669"/>
    <property type="project" value="InterPro"/>
</dbReference>
<feature type="region of interest" description="Disordered" evidence="2">
    <location>
        <begin position="193"/>
        <end position="227"/>
    </location>
</feature>
<accession>A0A9W8YQ01</accession>
<feature type="compositionally biased region" description="Basic and acidic residues" evidence="2">
    <location>
        <begin position="26"/>
        <end position="48"/>
    </location>
</feature>